<dbReference type="InterPro" id="IPR016152">
    <property type="entry name" value="PTrfase/Anion_transptr"/>
</dbReference>
<dbReference type="OrthoDB" id="95460at2"/>
<keyword evidence="3" id="KW-0762">Sugar transport</keyword>
<dbReference type="Proteomes" id="UP000199481">
    <property type="component" value="Unassembled WGS sequence"/>
</dbReference>
<evidence type="ECO:0000313" key="7">
    <source>
        <dbReference type="EMBL" id="SDQ26219.1"/>
    </source>
</evidence>
<dbReference type="PROSITE" id="PS51094">
    <property type="entry name" value="PTS_EIIA_TYPE_2"/>
    <property type="match status" value="1"/>
</dbReference>
<dbReference type="PANTHER" id="PTHR47738:SF2">
    <property type="entry name" value="PTS SYSTEM FRUCTOSE-LIKE EIIA COMPONENT"/>
    <property type="match status" value="1"/>
</dbReference>
<evidence type="ECO:0000256" key="1">
    <source>
        <dbReference type="ARBA" id="ARBA00022448"/>
    </source>
</evidence>
<dbReference type="CDD" id="cd00211">
    <property type="entry name" value="PTS_IIA_fru"/>
    <property type="match status" value="1"/>
</dbReference>
<evidence type="ECO:0000256" key="5">
    <source>
        <dbReference type="ARBA" id="ARBA00022683"/>
    </source>
</evidence>
<dbReference type="GO" id="GO:0016020">
    <property type="term" value="C:membrane"/>
    <property type="evidence" value="ECO:0007669"/>
    <property type="project" value="InterPro"/>
</dbReference>
<keyword evidence="4" id="KW-0808">Transferase</keyword>
<evidence type="ECO:0000256" key="2">
    <source>
        <dbReference type="ARBA" id="ARBA00022553"/>
    </source>
</evidence>
<keyword evidence="8" id="KW-1185">Reference proteome</keyword>
<dbReference type="Gene3D" id="3.40.930.10">
    <property type="entry name" value="Mannitol-specific EII, Chain A"/>
    <property type="match status" value="1"/>
</dbReference>
<sequence>MGLDIQKSILVGISANSKEDVFNLISREAVDRGYAEDSNLLLEALNNREDEGTTGMMDGFAIPHAKSNTIKAPALIIFKLTEGVEWNSMDGKKIDFVISLLIPEEEKGSTHLQLLSKVARLLMKEEVKNLLKEAKSDSEIDTILTKYITK</sequence>
<dbReference type="InterPro" id="IPR051541">
    <property type="entry name" value="PTS_SugarTrans_NitroReg"/>
</dbReference>
<dbReference type="InterPro" id="IPR004715">
    <property type="entry name" value="PTS_IIA_fruc"/>
</dbReference>
<dbReference type="GO" id="GO:0008982">
    <property type="term" value="F:protein-N(PI)-phosphohistidine-sugar phosphotransferase activity"/>
    <property type="evidence" value="ECO:0007669"/>
    <property type="project" value="InterPro"/>
</dbReference>
<dbReference type="AlphaFoldDB" id="A0A1H0ZFV6"/>
<dbReference type="EMBL" id="FNJW01000008">
    <property type="protein sequence ID" value="SDQ26219.1"/>
    <property type="molecule type" value="Genomic_DNA"/>
</dbReference>
<name>A0A1H0ZFV6_9LACT</name>
<evidence type="ECO:0000256" key="3">
    <source>
        <dbReference type="ARBA" id="ARBA00022597"/>
    </source>
</evidence>
<gene>
    <name evidence="7" type="ORF">SAMN04487752_1491</name>
</gene>
<keyword evidence="5" id="KW-0598">Phosphotransferase system</keyword>
<dbReference type="GO" id="GO:0009401">
    <property type="term" value="P:phosphoenolpyruvate-dependent sugar phosphotransferase system"/>
    <property type="evidence" value="ECO:0007669"/>
    <property type="project" value="UniProtKB-KW"/>
</dbReference>
<organism evidence="7 8">
    <name type="scientific">Carnobacterium viridans</name>
    <dbReference type="NCBI Taxonomy" id="174587"/>
    <lineage>
        <taxon>Bacteria</taxon>
        <taxon>Bacillati</taxon>
        <taxon>Bacillota</taxon>
        <taxon>Bacilli</taxon>
        <taxon>Lactobacillales</taxon>
        <taxon>Carnobacteriaceae</taxon>
        <taxon>Carnobacterium</taxon>
    </lineage>
</organism>
<dbReference type="InterPro" id="IPR002178">
    <property type="entry name" value="PTS_EIIA_type-2_dom"/>
</dbReference>
<dbReference type="SUPFAM" id="SSF55804">
    <property type="entry name" value="Phoshotransferase/anion transport protein"/>
    <property type="match status" value="1"/>
</dbReference>
<accession>A0A1H0ZFV6</accession>
<protein>
    <submittedName>
        <fullName evidence="7">PTS system D-fructose-specific IIA component (F1P-forming), Frc family</fullName>
    </submittedName>
</protein>
<dbReference type="PANTHER" id="PTHR47738">
    <property type="entry name" value="PTS SYSTEM FRUCTOSE-LIKE EIIA COMPONENT-RELATED"/>
    <property type="match status" value="1"/>
</dbReference>
<dbReference type="NCBIfam" id="TIGR00848">
    <property type="entry name" value="fruA"/>
    <property type="match status" value="1"/>
</dbReference>
<reference evidence="8" key="1">
    <citation type="submission" date="2016-10" db="EMBL/GenBank/DDBJ databases">
        <authorList>
            <person name="Varghese N."/>
            <person name="Submissions S."/>
        </authorList>
    </citation>
    <scope>NUCLEOTIDE SEQUENCE [LARGE SCALE GENOMIC DNA]</scope>
    <source>
        <strain evidence="8">MPL-11</strain>
    </source>
</reference>
<feature type="domain" description="PTS EIIA type-2" evidence="6">
    <location>
        <begin position="2"/>
        <end position="147"/>
    </location>
</feature>
<proteinExistence type="predicted"/>
<keyword evidence="2" id="KW-0597">Phosphoprotein</keyword>
<evidence type="ECO:0000256" key="4">
    <source>
        <dbReference type="ARBA" id="ARBA00022679"/>
    </source>
</evidence>
<evidence type="ECO:0000313" key="8">
    <source>
        <dbReference type="Proteomes" id="UP000199481"/>
    </source>
</evidence>
<keyword evidence="1" id="KW-0813">Transport</keyword>
<evidence type="ECO:0000259" key="6">
    <source>
        <dbReference type="PROSITE" id="PS51094"/>
    </source>
</evidence>
<dbReference type="RefSeq" id="WP_089976663.1">
    <property type="nucleotide sequence ID" value="NZ_CP084916.1"/>
</dbReference>
<dbReference type="Pfam" id="PF00359">
    <property type="entry name" value="PTS_EIIA_2"/>
    <property type="match status" value="1"/>
</dbReference>